<dbReference type="Pfam" id="PF00563">
    <property type="entry name" value="EAL"/>
    <property type="match status" value="1"/>
</dbReference>
<dbReference type="Gene3D" id="3.30.70.270">
    <property type="match status" value="1"/>
</dbReference>
<keyword evidence="2" id="KW-0238">DNA-binding</keyword>
<dbReference type="PANTHER" id="PTHR33121:SF76">
    <property type="entry name" value="SIGNALING PROTEIN"/>
    <property type="match status" value="1"/>
</dbReference>
<dbReference type="InterPro" id="IPR046335">
    <property type="entry name" value="LacI/GalR-like_sensor"/>
</dbReference>
<evidence type="ECO:0000313" key="7">
    <source>
        <dbReference type="Proteomes" id="UP000660047"/>
    </source>
</evidence>
<dbReference type="Pfam" id="PF13377">
    <property type="entry name" value="Peripla_BP_3"/>
    <property type="match status" value="1"/>
</dbReference>
<feature type="domain" description="GGDEF" evidence="5">
    <location>
        <begin position="528"/>
        <end position="659"/>
    </location>
</feature>
<evidence type="ECO:0000259" key="5">
    <source>
        <dbReference type="PROSITE" id="PS50887"/>
    </source>
</evidence>
<dbReference type="Gene3D" id="3.20.20.450">
    <property type="entry name" value="EAL domain"/>
    <property type="match status" value="1"/>
</dbReference>
<dbReference type="CDD" id="cd01948">
    <property type="entry name" value="EAL"/>
    <property type="match status" value="1"/>
</dbReference>
<reference evidence="6" key="1">
    <citation type="submission" date="2020-06" db="EMBL/GenBank/DDBJ databases">
        <title>Characterization of fructooligosaccharide metabolism and fructooligosaccharide-degrading enzymes in human commensal butyrate producers.</title>
        <authorList>
            <person name="Tanno H."/>
            <person name="Fujii T."/>
            <person name="Hirano K."/>
            <person name="Maeno S."/>
            <person name="Tonozuka T."/>
            <person name="Sakamoto M."/>
            <person name="Ohkuma M."/>
            <person name="Tochio T."/>
            <person name="Endo A."/>
        </authorList>
    </citation>
    <scope>NUCLEOTIDE SEQUENCE</scope>
    <source>
        <strain evidence="6">JCM 31265</strain>
    </source>
</reference>
<dbReference type="InterPro" id="IPR000160">
    <property type="entry name" value="GGDEF_dom"/>
</dbReference>
<dbReference type="NCBIfam" id="TIGR00254">
    <property type="entry name" value="GGDEF"/>
    <property type="match status" value="1"/>
</dbReference>
<dbReference type="Proteomes" id="UP000660047">
    <property type="component" value="Unassembled WGS sequence"/>
</dbReference>
<dbReference type="SUPFAM" id="SSF53822">
    <property type="entry name" value="Periplasmic binding protein-like I"/>
    <property type="match status" value="1"/>
</dbReference>
<dbReference type="InterPro" id="IPR028082">
    <property type="entry name" value="Peripla_BP_I"/>
</dbReference>
<accession>A0AAI9NY20</accession>
<dbReference type="CDD" id="cd06267">
    <property type="entry name" value="PBP1_LacI_sugar_binding-like"/>
    <property type="match status" value="1"/>
</dbReference>
<dbReference type="SMART" id="SM00267">
    <property type="entry name" value="GGDEF"/>
    <property type="match status" value="1"/>
</dbReference>
<evidence type="ECO:0000256" key="3">
    <source>
        <dbReference type="ARBA" id="ARBA00023163"/>
    </source>
</evidence>
<evidence type="ECO:0008006" key="8">
    <source>
        <dbReference type="Google" id="ProtNLM"/>
    </source>
</evidence>
<evidence type="ECO:0000256" key="2">
    <source>
        <dbReference type="ARBA" id="ARBA00023125"/>
    </source>
</evidence>
<dbReference type="InterPro" id="IPR050706">
    <property type="entry name" value="Cyclic-di-GMP_PDE-like"/>
</dbReference>
<dbReference type="InterPro" id="IPR029787">
    <property type="entry name" value="Nucleotide_cyclase"/>
</dbReference>
<dbReference type="SUPFAM" id="SSF55073">
    <property type="entry name" value="Nucleotide cyclase"/>
    <property type="match status" value="1"/>
</dbReference>
<evidence type="ECO:0000256" key="1">
    <source>
        <dbReference type="ARBA" id="ARBA00023015"/>
    </source>
</evidence>
<dbReference type="InterPro" id="IPR001633">
    <property type="entry name" value="EAL_dom"/>
</dbReference>
<dbReference type="Gene3D" id="3.40.50.2300">
    <property type="match status" value="2"/>
</dbReference>
<feature type="domain" description="EAL" evidence="4">
    <location>
        <begin position="668"/>
        <end position="915"/>
    </location>
</feature>
<proteinExistence type="predicted"/>
<dbReference type="EMBL" id="BLYL01000002">
    <property type="protein sequence ID" value="GFO93635.1"/>
    <property type="molecule type" value="Genomic_DNA"/>
</dbReference>
<dbReference type="Pfam" id="PF00990">
    <property type="entry name" value="GGDEF"/>
    <property type="match status" value="1"/>
</dbReference>
<keyword evidence="3" id="KW-0804">Transcription</keyword>
<dbReference type="InterPro" id="IPR035919">
    <property type="entry name" value="EAL_sf"/>
</dbReference>
<dbReference type="InterPro" id="IPR043128">
    <property type="entry name" value="Rev_trsase/Diguanyl_cyclase"/>
</dbReference>
<dbReference type="PROSITE" id="PS50883">
    <property type="entry name" value="EAL"/>
    <property type="match status" value="1"/>
</dbReference>
<evidence type="ECO:0000313" key="6">
    <source>
        <dbReference type="EMBL" id="GFO93635.1"/>
    </source>
</evidence>
<protein>
    <recommendedName>
        <fullName evidence="8">EAL domain-containing protein</fullName>
    </recommendedName>
</protein>
<dbReference type="GO" id="GO:0071111">
    <property type="term" value="F:cyclic-guanylate-specific phosphodiesterase activity"/>
    <property type="evidence" value="ECO:0007669"/>
    <property type="project" value="InterPro"/>
</dbReference>
<dbReference type="PANTHER" id="PTHR33121">
    <property type="entry name" value="CYCLIC DI-GMP PHOSPHODIESTERASE PDEF"/>
    <property type="match status" value="1"/>
</dbReference>
<organism evidence="6 7">
    <name type="scientific">Coprococcus eutactus</name>
    <dbReference type="NCBI Taxonomy" id="33043"/>
    <lineage>
        <taxon>Bacteria</taxon>
        <taxon>Bacillati</taxon>
        <taxon>Bacillota</taxon>
        <taxon>Clostridia</taxon>
        <taxon>Lachnospirales</taxon>
        <taxon>Lachnospiraceae</taxon>
        <taxon>Coprococcus</taxon>
    </lineage>
</organism>
<comment type="caution">
    <text evidence="6">The sequence shown here is derived from an EMBL/GenBank/DDBJ whole genome shotgun (WGS) entry which is preliminary data.</text>
</comment>
<name>A0AAI9NY20_9FIRM</name>
<sequence>MGMLFGGYGAQGVKIKRVKGVYVMTRKRIAVLTAQADEYTQGRFLSGFFEKAFQLDYDVCVFSMYLKYQDTASREVGDANIFNLIEFDKYDAVVICTDRIRTPGTEEGLRWRVEHEFDGPVLIVGDEIEGYKSINIDHRKNICGLTDHLIEEHGYRDIVLLDGWENTTNSELKKQGFFDSMKSHGIDVDESSVYYGNNWFDSGRRTAMEITENRDRLPQAVVCASDHMALGLAAELEQRGVRVPEDIAITGYDAAETNDDRVIPLTSVDIPAKVDGEYAAKWIDAEINGRSLENYRSSASIHWGKSCGCEQCTEKPGKRDVTAWDMNAQPGSYGSYYNHMMEDLLSQRDYREFYNTIFQYAHTDGNMSSFSLCLNEYWKFPEVMMGSNALRVGYTKNIYRVIRSCGDGDGAIDFDDCFDVSRLIPELDADRDRPEAYIFTPLNFDDRCFGYAVVSYGSECRAYDISYSTWIKQIMQGMEAFYRQASLQKLLDKVNASQIRDDLTGVYNYNGFMARCRDMCNDAVAHGRSIELLAIDIKGLGQINASLGRKVGDEAIQALARMISASLEKSDVCMRMCNDEFIVAYQVMGDAEDHADAIVKSVESRTREFNRKNGDNFVMEICYAVDRQMVANAEALDNYVNALISNKNNAKMKAYIESTRNAELSQEDIEKDKLATEILDRNLLTYHFQPIVNARTGQIYAYEVLMRSAGEQYMSPLDIIQSAERLGRLSDVERATFINVLRLVEDKREELEGRKIFFNSIPGCRLSEEDTAVIESKLREFGGQVVVEFTEEAEMSDQLLDQIKDKYGRMNIETAIDDYGSGYSNVNNLLRYMPRYVKIDRMLMTNIHEDPQKQHFVKDIIEFAHDNDIVTLAEGVELDVELKEVIRLGADLIQGYYTAKPSPEAIAEIDKRIINEIVQYNQNEITKYGKKTYVITDEDEISMVQLAFNKYTALDFKKIDDQYRYVNMTGTPGFKSNMLITIGDGFRGELRVDSISLGGEKGIPCIKIEDNCDVRIVLTGDNELRTGGIQVAESSKLELAGDGDLRITLAGGRYFGIGNDFASRHGDLYFNQDGTLSITATGMRGIGIGSGLGGNIYIGHGRYEIDQRGQEGVMIGCMDSDCTLHIENCDMEIYNGIARSVSIGSYNGSADIAIDNISGKISGASISTAVIGTMNGKSCRVAMKNINITMNIRANECYGIGCREGDTDVSIQYAYVKVVAQGKDAYAMGNSTHTARLEFSNSDINTQVINSVGTDIGAEEKNIVIGNGRVSFMVNGISKNREVQMADL</sequence>
<dbReference type="PROSITE" id="PS50887">
    <property type="entry name" value="GGDEF"/>
    <property type="match status" value="1"/>
</dbReference>
<keyword evidence="1" id="KW-0805">Transcription regulation</keyword>
<dbReference type="SMART" id="SM00052">
    <property type="entry name" value="EAL"/>
    <property type="match status" value="1"/>
</dbReference>
<gene>
    <name evidence="6" type="ORF">COEU31_06810</name>
</gene>
<dbReference type="SUPFAM" id="SSF141868">
    <property type="entry name" value="EAL domain-like"/>
    <property type="match status" value="1"/>
</dbReference>
<dbReference type="GO" id="GO:0003677">
    <property type="term" value="F:DNA binding"/>
    <property type="evidence" value="ECO:0007669"/>
    <property type="project" value="UniProtKB-KW"/>
</dbReference>
<evidence type="ECO:0000259" key="4">
    <source>
        <dbReference type="PROSITE" id="PS50883"/>
    </source>
</evidence>